<feature type="repeat" description="WD" evidence="3">
    <location>
        <begin position="284"/>
        <end position="317"/>
    </location>
</feature>
<dbReference type="CDD" id="cd00200">
    <property type="entry name" value="WD40"/>
    <property type="match status" value="1"/>
</dbReference>
<comment type="caution">
    <text evidence="4">The sequence shown here is derived from an EMBL/GenBank/DDBJ whole genome shotgun (WGS) entry which is preliminary data.</text>
</comment>
<dbReference type="Pfam" id="PF00400">
    <property type="entry name" value="WD40"/>
    <property type="match status" value="5"/>
</dbReference>
<dbReference type="PROSITE" id="PS00678">
    <property type="entry name" value="WD_REPEATS_1"/>
    <property type="match status" value="3"/>
</dbReference>
<reference evidence="4" key="1">
    <citation type="submission" date="2021-01" db="EMBL/GenBank/DDBJ databases">
        <authorList>
            <consortium name="Genoscope - CEA"/>
            <person name="William W."/>
        </authorList>
    </citation>
    <scope>NUCLEOTIDE SEQUENCE</scope>
</reference>
<dbReference type="PROSITE" id="PS50294">
    <property type="entry name" value="WD_REPEATS_REGION"/>
    <property type="match status" value="4"/>
</dbReference>
<dbReference type="AlphaFoldDB" id="A0A8S1K100"/>
<keyword evidence="1 3" id="KW-0853">WD repeat</keyword>
<dbReference type="OMA" id="FHGTGKI"/>
<dbReference type="Proteomes" id="UP000688137">
    <property type="component" value="Unassembled WGS sequence"/>
</dbReference>
<feature type="repeat" description="WD" evidence="3">
    <location>
        <begin position="62"/>
        <end position="103"/>
    </location>
</feature>
<evidence type="ECO:0000256" key="3">
    <source>
        <dbReference type="PROSITE-ProRule" id="PRU00221"/>
    </source>
</evidence>
<organism evidence="4 5">
    <name type="scientific">Paramecium primaurelia</name>
    <dbReference type="NCBI Taxonomy" id="5886"/>
    <lineage>
        <taxon>Eukaryota</taxon>
        <taxon>Sar</taxon>
        <taxon>Alveolata</taxon>
        <taxon>Ciliophora</taxon>
        <taxon>Intramacronucleata</taxon>
        <taxon>Oligohymenophorea</taxon>
        <taxon>Peniculida</taxon>
        <taxon>Parameciidae</taxon>
        <taxon>Paramecium</taxon>
    </lineage>
</organism>
<feature type="repeat" description="WD" evidence="3">
    <location>
        <begin position="19"/>
        <end position="61"/>
    </location>
</feature>
<accession>A0A8S1K100</accession>
<dbReference type="InterPro" id="IPR019775">
    <property type="entry name" value="WD40_repeat_CS"/>
</dbReference>
<keyword evidence="2" id="KW-0677">Repeat</keyword>
<dbReference type="InterPro" id="IPR001680">
    <property type="entry name" value="WD40_rpt"/>
</dbReference>
<dbReference type="SMART" id="SM00320">
    <property type="entry name" value="WD40"/>
    <property type="match status" value="7"/>
</dbReference>
<evidence type="ECO:0000256" key="2">
    <source>
        <dbReference type="ARBA" id="ARBA00022737"/>
    </source>
</evidence>
<proteinExistence type="predicted"/>
<gene>
    <name evidence="4" type="ORF">PPRIM_AZ9-3.1.T0130263</name>
</gene>
<dbReference type="PANTHER" id="PTHR19848">
    <property type="entry name" value="WD40 REPEAT PROTEIN"/>
    <property type="match status" value="1"/>
</dbReference>
<dbReference type="PROSITE" id="PS50082">
    <property type="entry name" value="WD_REPEATS_2"/>
    <property type="match status" value="5"/>
</dbReference>
<dbReference type="EMBL" id="CAJJDM010000010">
    <property type="protein sequence ID" value="CAD8049150.1"/>
    <property type="molecule type" value="Genomic_DNA"/>
</dbReference>
<evidence type="ECO:0000256" key="1">
    <source>
        <dbReference type="ARBA" id="ARBA00022574"/>
    </source>
</evidence>
<protein>
    <submittedName>
        <fullName evidence="4">Uncharacterized protein</fullName>
    </submittedName>
</protein>
<keyword evidence="5" id="KW-1185">Reference proteome</keyword>
<evidence type="ECO:0000313" key="5">
    <source>
        <dbReference type="Proteomes" id="UP000688137"/>
    </source>
</evidence>
<dbReference type="PANTHER" id="PTHR19848:SF8">
    <property type="entry name" value="F-BOX AND WD REPEAT DOMAIN CONTAINING 7"/>
    <property type="match status" value="1"/>
</dbReference>
<feature type="repeat" description="WD" evidence="3">
    <location>
        <begin position="238"/>
        <end position="279"/>
    </location>
</feature>
<evidence type="ECO:0000313" key="4">
    <source>
        <dbReference type="EMBL" id="CAD8049150.1"/>
    </source>
</evidence>
<feature type="repeat" description="WD" evidence="3">
    <location>
        <begin position="104"/>
        <end position="145"/>
    </location>
</feature>
<name>A0A8S1K100_PARPR</name>
<sequence length="317" mass="36220">MQSQENWLDNSIEPFQKFQQAHSNSIECLQFNPSNQSELATGSHDKLIKIWDVTKQKETAKFSGHKEGIWSLSYSLDGKQIFSGSPDKSILVWDAKSGKNVQALKEHKNRIYWIQVSDNGLYLASGGQDGHLILWDLRKLKLIKDLQISMDIVYNINFSQQSKYFFTGDSMGVIKAYDSQKIEEISNTKPAQKNKCYAIQSLKMSEDNYKLFVASKNQSISEYNFDGKKKELTKINQSAVHCDSVHCINFDKDKSRFGTGARDGAARIWQTERKGVIYTPLYNLIGHKQRVTAIEFHGTGKIIATCSWDQNIHLYKI</sequence>